<dbReference type="Gene3D" id="1.10.10.60">
    <property type="entry name" value="Homeodomain-like"/>
    <property type="match status" value="2"/>
</dbReference>
<dbReference type="InterPro" id="IPR018062">
    <property type="entry name" value="HTH_AraC-typ_CS"/>
</dbReference>
<dbReference type="SUPFAM" id="SSF46689">
    <property type="entry name" value="Homeodomain-like"/>
    <property type="match status" value="2"/>
</dbReference>
<accession>A0A329MN91</accession>
<evidence type="ECO:0000313" key="5">
    <source>
        <dbReference type="EMBL" id="RAV19377.1"/>
    </source>
</evidence>
<dbReference type="Pfam" id="PF14526">
    <property type="entry name" value="Cass2"/>
    <property type="match status" value="1"/>
</dbReference>
<evidence type="ECO:0000256" key="3">
    <source>
        <dbReference type="ARBA" id="ARBA00023163"/>
    </source>
</evidence>
<keyword evidence="2" id="KW-0238">DNA-binding</keyword>
<gene>
    <name evidence="5" type="ORF">DQG23_20480</name>
</gene>
<dbReference type="Pfam" id="PF12833">
    <property type="entry name" value="HTH_18"/>
    <property type="match status" value="1"/>
</dbReference>
<dbReference type="Proteomes" id="UP000250369">
    <property type="component" value="Unassembled WGS sequence"/>
</dbReference>
<dbReference type="InterPro" id="IPR010499">
    <property type="entry name" value="AraC_E-bd"/>
</dbReference>
<dbReference type="InterPro" id="IPR009057">
    <property type="entry name" value="Homeodomain-like_sf"/>
</dbReference>
<dbReference type="Gene3D" id="3.20.80.10">
    <property type="entry name" value="Regulatory factor, effector binding domain"/>
    <property type="match status" value="1"/>
</dbReference>
<dbReference type="PROSITE" id="PS01124">
    <property type="entry name" value="HTH_ARAC_FAMILY_2"/>
    <property type="match status" value="1"/>
</dbReference>
<keyword evidence="3" id="KW-0804">Transcription</keyword>
<evidence type="ECO:0000256" key="2">
    <source>
        <dbReference type="ARBA" id="ARBA00023125"/>
    </source>
</evidence>
<evidence type="ECO:0000313" key="6">
    <source>
        <dbReference type="Proteomes" id="UP000250369"/>
    </source>
</evidence>
<dbReference type="PRINTS" id="PR00032">
    <property type="entry name" value="HTHARAC"/>
</dbReference>
<dbReference type="RefSeq" id="WP_113032737.1">
    <property type="nucleotide sequence ID" value="NZ_QMFB01000012.1"/>
</dbReference>
<dbReference type="SUPFAM" id="SSF55136">
    <property type="entry name" value="Probable bacterial effector-binding domain"/>
    <property type="match status" value="1"/>
</dbReference>
<evidence type="ECO:0000259" key="4">
    <source>
        <dbReference type="PROSITE" id="PS01124"/>
    </source>
</evidence>
<dbReference type="AlphaFoldDB" id="A0A329MN91"/>
<keyword evidence="1" id="KW-0805">Transcription regulation</keyword>
<dbReference type="OrthoDB" id="5337216at2"/>
<dbReference type="SMART" id="SM00871">
    <property type="entry name" value="AraC_E_bind"/>
    <property type="match status" value="1"/>
</dbReference>
<dbReference type="SMART" id="SM00342">
    <property type="entry name" value="HTH_ARAC"/>
    <property type="match status" value="1"/>
</dbReference>
<dbReference type="InterPro" id="IPR011256">
    <property type="entry name" value="Reg_factor_effector_dom_sf"/>
</dbReference>
<comment type="caution">
    <text evidence="5">The sequence shown here is derived from an EMBL/GenBank/DDBJ whole genome shotgun (WGS) entry which is preliminary data.</text>
</comment>
<organism evidence="5 6">
    <name type="scientific">Paenibacillus contaminans</name>
    <dbReference type="NCBI Taxonomy" id="450362"/>
    <lineage>
        <taxon>Bacteria</taxon>
        <taxon>Bacillati</taxon>
        <taxon>Bacillota</taxon>
        <taxon>Bacilli</taxon>
        <taxon>Bacillales</taxon>
        <taxon>Paenibacillaceae</taxon>
        <taxon>Paenibacillus</taxon>
    </lineage>
</organism>
<dbReference type="InterPro" id="IPR050959">
    <property type="entry name" value="MarA-like"/>
</dbReference>
<dbReference type="GO" id="GO:0003700">
    <property type="term" value="F:DNA-binding transcription factor activity"/>
    <property type="evidence" value="ECO:0007669"/>
    <property type="project" value="InterPro"/>
</dbReference>
<sequence length="296" mass="34813">MPYMERIQKTIDFMEENLFAELTLKELADIATFSEYHYHRTFHVLVGITVGDYIKRRRLSEAANLLLTSKLKVVEIAFGCGYNNHETFSRAFKKFFKVSPKMFRLNEDDTAIYKRATLNRLTLSKHTGGAVMEPRMITIDDFKWMGYQLKTTAIDNQSFNDIPPFIGNYFENRLGEKIPNKINPNRRLNILTDFERQRHGSFTYLIGYETDIQGRVPDPMVSRLFGKQKFAVFTTPKARIEDFSNAIQNTWRYIFQEWFPKSNMEHAGTYEMEVYDERCFDKSAMEMDICIPVIAR</sequence>
<keyword evidence="6" id="KW-1185">Reference proteome</keyword>
<dbReference type="InterPro" id="IPR029441">
    <property type="entry name" value="Cass2"/>
</dbReference>
<dbReference type="InterPro" id="IPR020449">
    <property type="entry name" value="Tscrpt_reg_AraC-type_HTH"/>
</dbReference>
<name>A0A329MN91_9BACL</name>
<dbReference type="GO" id="GO:0043565">
    <property type="term" value="F:sequence-specific DNA binding"/>
    <property type="evidence" value="ECO:0007669"/>
    <property type="project" value="InterPro"/>
</dbReference>
<dbReference type="EMBL" id="QMFB01000012">
    <property type="protein sequence ID" value="RAV19377.1"/>
    <property type="molecule type" value="Genomic_DNA"/>
</dbReference>
<dbReference type="PANTHER" id="PTHR47504:SF5">
    <property type="entry name" value="RIGHT ORIGIN-BINDING PROTEIN"/>
    <property type="match status" value="1"/>
</dbReference>
<dbReference type="InterPro" id="IPR018060">
    <property type="entry name" value="HTH_AraC"/>
</dbReference>
<proteinExistence type="predicted"/>
<reference evidence="5 6" key="1">
    <citation type="journal article" date="2009" name="Int. J. Syst. Evol. Microbiol.">
        <title>Paenibacillus contaminans sp. nov., isolated from a contaminated laboratory plate.</title>
        <authorList>
            <person name="Chou J.H."/>
            <person name="Lee J.H."/>
            <person name="Lin M.C."/>
            <person name="Chang P.S."/>
            <person name="Arun A.B."/>
            <person name="Young C.C."/>
            <person name="Chen W.M."/>
        </authorList>
    </citation>
    <scope>NUCLEOTIDE SEQUENCE [LARGE SCALE GENOMIC DNA]</scope>
    <source>
        <strain evidence="5 6">CKOBP-6</strain>
    </source>
</reference>
<protein>
    <submittedName>
        <fullName evidence="5">AraC family transcriptional regulator</fullName>
    </submittedName>
</protein>
<dbReference type="PANTHER" id="PTHR47504">
    <property type="entry name" value="RIGHT ORIGIN-BINDING PROTEIN"/>
    <property type="match status" value="1"/>
</dbReference>
<evidence type="ECO:0000256" key="1">
    <source>
        <dbReference type="ARBA" id="ARBA00023015"/>
    </source>
</evidence>
<dbReference type="PROSITE" id="PS00041">
    <property type="entry name" value="HTH_ARAC_FAMILY_1"/>
    <property type="match status" value="1"/>
</dbReference>
<feature type="domain" description="HTH araC/xylS-type" evidence="4">
    <location>
        <begin position="8"/>
        <end position="106"/>
    </location>
</feature>